<protein>
    <submittedName>
        <fullName evidence="1">Uncharacterized protein</fullName>
    </submittedName>
</protein>
<reference evidence="1" key="2">
    <citation type="journal article" date="2015" name="Fish Shellfish Immunol.">
        <title>Early steps in the European eel (Anguilla anguilla)-Vibrio vulnificus interaction in the gills: Role of the RtxA13 toxin.</title>
        <authorList>
            <person name="Callol A."/>
            <person name="Pajuelo D."/>
            <person name="Ebbesson L."/>
            <person name="Teles M."/>
            <person name="MacKenzie S."/>
            <person name="Amaro C."/>
        </authorList>
    </citation>
    <scope>NUCLEOTIDE SEQUENCE</scope>
</reference>
<accession>A0A0E9V7T4</accession>
<name>A0A0E9V7T4_ANGAN</name>
<dbReference type="AlphaFoldDB" id="A0A0E9V7T4"/>
<evidence type="ECO:0000313" key="1">
    <source>
        <dbReference type="EMBL" id="JAH74184.1"/>
    </source>
</evidence>
<proteinExistence type="predicted"/>
<organism evidence="1">
    <name type="scientific">Anguilla anguilla</name>
    <name type="common">European freshwater eel</name>
    <name type="synonym">Muraena anguilla</name>
    <dbReference type="NCBI Taxonomy" id="7936"/>
    <lineage>
        <taxon>Eukaryota</taxon>
        <taxon>Metazoa</taxon>
        <taxon>Chordata</taxon>
        <taxon>Craniata</taxon>
        <taxon>Vertebrata</taxon>
        <taxon>Euteleostomi</taxon>
        <taxon>Actinopterygii</taxon>
        <taxon>Neopterygii</taxon>
        <taxon>Teleostei</taxon>
        <taxon>Anguilliformes</taxon>
        <taxon>Anguillidae</taxon>
        <taxon>Anguilla</taxon>
    </lineage>
</organism>
<reference evidence="1" key="1">
    <citation type="submission" date="2014-11" db="EMBL/GenBank/DDBJ databases">
        <authorList>
            <person name="Amaro Gonzalez C."/>
        </authorList>
    </citation>
    <scope>NUCLEOTIDE SEQUENCE</scope>
</reference>
<dbReference type="EMBL" id="GBXM01034393">
    <property type="protein sequence ID" value="JAH74184.1"/>
    <property type="molecule type" value="Transcribed_RNA"/>
</dbReference>
<sequence length="33" mass="3954">MQCNCLKEQNFTAVTSVFLIAHWVEYVLMELYE</sequence>